<name>A0ACC3A1Q4_9EURO</name>
<comment type="caution">
    <text evidence="1">The sequence shown here is derived from an EMBL/GenBank/DDBJ whole genome shotgun (WGS) entry which is preliminary data.</text>
</comment>
<dbReference type="Proteomes" id="UP001172386">
    <property type="component" value="Unassembled WGS sequence"/>
</dbReference>
<proteinExistence type="predicted"/>
<evidence type="ECO:0000313" key="2">
    <source>
        <dbReference type="Proteomes" id="UP001172386"/>
    </source>
</evidence>
<keyword evidence="2" id="KW-1185">Reference proteome</keyword>
<dbReference type="EMBL" id="JAPDRQ010000133">
    <property type="protein sequence ID" value="KAJ9654059.1"/>
    <property type="molecule type" value="Genomic_DNA"/>
</dbReference>
<organism evidence="1 2">
    <name type="scientific">Neophaeococcomyces mojaviensis</name>
    <dbReference type="NCBI Taxonomy" id="3383035"/>
    <lineage>
        <taxon>Eukaryota</taxon>
        <taxon>Fungi</taxon>
        <taxon>Dikarya</taxon>
        <taxon>Ascomycota</taxon>
        <taxon>Pezizomycotina</taxon>
        <taxon>Eurotiomycetes</taxon>
        <taxon>Chaetothyriomycetidae</taxon>
        <taxon>Chaetothyriales</taxon>
        <taxon>Chaetothyriales incertae sedis</taxon>
        <taxon>Neophaeococcomyces</taxon>
    </lineage>
</organism>
<reference evidence="1" key="1">
    <citation type="submission" date="2022-10" db="EMBL/GenBank/DDBJ databases">
        <title>Culturing micro-colonial fungi from biological soil crusts in the Mojave desert and describing Neophaeococcomyces mojavensis, and introducing the new genera and species Taxawa tesnikishii.</title>
        <authorList>
            <person name="Kurbessoian T."/>
            <person name="Stajich J.E."/>
        </authorList>
    </citation>
    <scope>NUCLEOTIDE SEQUENCE</scope>
    <source>
        <strain evidence="1">JES_112</strain>
    </source>
</reference>
<sequence>MHCHSFILFFLSLVQFISARALPGRSGDAKLVRIGANGPNRYPSHYTANITNSNCFNSPTSRQCWGGGYSINTNVDSTWPRTGRTVRYNLEIQNITLALDGHPKQVLAVNGQYPGPTIRARWGDTIQVTVKNSMQNNGTSMHWHGVRQWYSNPMDGTNGITECPLAPGQSRTYTFLATQYGTTWYHSHHSSQYSQGVVGTIIIDGPTSANWDYDLGVMPVTDWYYSSAFGIVSQLSVGAIRGPPPADNVLINGTNVNATSGGAYHRNTIQKGKKYLLRFVNTATQDGYKIGLDGHNLTVVAADFVPIEPWTTDWLYIGVGQRYDVIVEANQPIGSYWMHFVPQASCSNNKITNAVSIFTYQGANSTTPSDSTRNNGPSTSDCLDPNDNLIPYVQLDVPKNQTIPASSRLDVNFTIVQGNGTSQTLVQWNLNFTAIHAQWNKPTLEYVREGNTSYPRDMNLIELSTANAWSFWVIQAVPNLAPAQPHPIHLHGHDFYVLGAGTGTYDNSQTLNYGNPPRRDVAMLPANGYLVLAFITDNPGAWLMHCHVAWHIDLGLGAQFLEQKNKIRPLLDATVGWNNQCSSWDRYDDTAIYKETGSGL</sequence>
<gene>
    <name evidence="1" type="primary">lcc1_2</name>
    <name evidence="1" type="ORF">H2198_006858</name>
</gene>
<accession>A0ACC3A1Q4</accession>
<protein>
    <submittedName>
        <fullName evidence="1">Laccase, multicopper oxidase, benzenediol:oxygen oxidorectuctase</fullName>
    </submittedName>
</protein>
<evidence type="ECO:0000313" key="1">
    <source>
        <dbReference type="EMBL" id="KAJ9654059.1"/>
    </source>
</evidence>